<gene>
    <name evidence="1" type="ordered locus">AXY_20720</name>
</gene>
<dbReference type="OrthoDB" id="2352933at2"/>
<organism evidence="1 2">
    <name type="scientific">Amphibacillus xylanus (strain ATCC 51415 / DSM 6626 / JCM 7361 / LMG 17667 / NBRC 15112 / Ep01)</name>
    <dbReference type="NCBI Taxonomy" id="698758"/>
    <lineage>
        <taxon>Bacteria</taxon>
        <taxon>Bacillati</taxon>
        <taxon>Bacillota</taxon>
        <taxon>Bacilli</taxon>
        <taxon>Bacillales</taxon>
        <taxon>Bacillaceae</taxon>
        <taxon>Amphibacillus</taxon>
    </lineage>
</organism>
<protein>
    <recommendedName>
        <fullName evidence="3">DUF1934 domain-containing protein</fullName>
    </recommendedName>
</protein>
<keyword evidence="2" id="KW-1185">Reference proteome</keyword>
<dbReference type="STRING" id="698758.AXY_20720"/>
<proteinExistence type="predicted"/>
<dbReference type="HOGENOM" id="CLU_120388_2_1_9"/>
<dbReference type="KEGG" id="axl:AXY_20720"/>
<dbReference type="SUPFAM" id="SSF50814">
    <property type="entry name" value="Lipocalins"/>
    <property type="match status" value="1"/>
</dbReference>
<dbReference type="Gene3D" id="2.40.128.20">
    <property type="match status" value="1"/>
</dbReference>
<reference evidence="1 2" key="1">
    <citation type="submission" date="2011-01" db="EMBL/GenBank/DDBJ databases">
        <title>Whole genome sequence of Amphibacillus xylinus NBRC 15112.</title>
        <authorList>
            <person name="Nakazawa H."/>
            <person name="Katano Y."/>
            <person name="Nakamura S."/>
            <person name="Sasagawa M."/>
            <person name="Fukada J."/>
            <person name="Arai T."/>
            <person name="Sasakura N."/>
            <person name="Mochizuki D."/>
            <person name="Hosoyama A."/>
            <person name="Harada K."/>
            <person name="Horikawa H."/>
            <person name="Kato Y."/>
            <person name="Harada T."/>
            <person name="Sasaki K."/>
            <person name="Sekiguchi M."/>
            <person name="Hodoyama M."/>
            <person name="Nishiko R."/>
            <person name="Narita H."/>
            <person name="Hanamaki A."/>
            <person name="Hata C."/>
            <person name="Konno Y."/>
            <person name="Niimura Y."/>
            <person name="Yamazaki S."/>
            <person name="Fujita N."/>
        </authorList>
    </citation>
    <scope>NUCLEOTIDE SEQUENCE [LARGE SCALE GENOMIC DNA]</scope>
    <source>
        <strain evidence="2">ATCC 51415 / DSM 6626 / JCM 7361 / LMG 17667 / NBRC 15112 / Ep01</strain>
    </source>
</reference>
<sequence length="145" mass="16910">MRLGKFFVKINLQTEIDDGHDCQQTLVDAKGELIQTERQTVIRFNEVIDQQPDVATMVTIKSDQIAIKRSGGVEMVQQFRPKQITETIYRHQFGSIRMETQTQDFYYRPMTANGSAELKLNYRTKLDGEEERTHKLLLTIKEDNQ</sequence>
<dbReference type="EMBL" id="AP012050">
    <property type="protein sequence ID" value="BAM48204.1"/>
    <property type="molecule type" value="Genomic_DNA"/>
</dbReference>
<dbReference type="Pfam" id="PF09148">
    <property type="entry name" value="DUF1934"/>
    <property type="match status" value="1"/>
</dbReference>
<dbReference type="AlphaFoldDB" id="K0J076"/>
<dbReference type="eggNOG" id="COG4506">
    <property type="taxonomic scope" value="Bacteria"/>
</dbReference>
<evidence type="ECO:0008006" key="3">
    <source>
        <dbReference type="Google" id="ProtNLM"/>
    </source>
</evidence>
<evidence type="ECO:0000313" key="2">
    <source>
        <dbReference type="Proteomes" id="UP000006294"/>
    </source>
</evidence>
<dbReference type="InterPro" id="IPR012674">
    <property type="entry name" value="Calycin"/>
</dbReference>
<name>K0J076_AMPXN</name>
<dbReference type="Proteomes" id="UP000006294">
    <property type="component" value="Chromosome"/>
</dbReference>
<dbReference type="InterPro" id="IPR015231">
    <property type="entry name" value="DUF1934"/>
</dbReference>
<accession>K0J076</accession>
<evidence type="ECO:0000313" key="1">
    <source>
        <dbReference type="EMBL" id="BAM48204.1"/>
    </source>
</evidence>
<dbReference type="RefSeq" id="WP_015010790.1">
    <property type="nucleotide sequence ID" value="NC_018704.1"/>
</dbReference>